<feature type="compositionally biased region" description="Basic and acidic residues" evidence="7">
    <location>
        <begin position="88"/>
        <end position="109"/>
    </location>
</feature>
<evidence type="ECO:0000256" key="6">
    <source>
        <dbReference type="ARBA" id="ARBA00022918"/>
    </source>
</evidence>
<evidence type="ECO:0000259" key="8">
    <source>
        <dbReference type="Pfam" id="PF17917"/>
    </source>
</evidence>
<evidence type="ECO:0000313" key="10">
    <source>
        <dbReference type="Proteomes" id="UP000249723"/>
    </source>
</evidence>
<name>A0A2X0L1J3_9BASI</name>
<dbReference type="GO" id="GO:0004519">
    <property type="term" value="F:endonuclease activity"/>
    <property type="evidence" value="ECO:0007669"/>
    <property type="project" value="UniProtKB-KW"/>
</dbReference>
<keyword evidence="10" id="KW-1185">Reference proteome</keyword>
<keyword evidence="3" id="KW-0540">Nuclease</keyword>
<evidence type="ECO:0000256" key="1">
    <source>
        <dbReference type="ARBA" id="ARBA00022679"/>
    </source>
</evidence>
<dbReference type="InterPro" id="IPR050951">
    <property type="entry name" value="Retrovirus_Pol_polyprotein"/>
</dbReference>
<feature type="region of interest" description="Disordered" evidence="7">
    <location>
        <begin position="79"/>
        <end position="124"/>
    </location>
</feature>
<dbReference type="OrthoDB" id="5096095at2759"/>
<dbReference type="GO" id="GO:0003964">
    <property type="term" value="F:RNA-directed DNA polymerase activity"/>
    <property type="evidence" value="ECO:0007669"/>
    <property type="project" value="UniProtKB-KW"/>
</dbReference>
<evidence type="ECO:0000256" key="7">
    <source>
        <dbReference type="SAM" id="MobiDB-lite"/>
    </source>
</evidence>
<evidence type="ECO:0000256" key="2">
    <source>
        <dbReference type="ARBA" id="ARBA00022695"/>
    </source>
</evidence>
<keyword evidence="5" id="KW-0378">Hydrolase</keyword>
<proteinExistence type="predicted"/>
<dbReference type="SUPFAM" id="SSF56672">
    <property type="entry name" value="DNA/RNA polymerases"/>
    <property type="match status" value="1"/>
</dbReference>
<feature type="domain" description="Reverse transcriptase RNase H-like" evidence="8">
    <location>
        <begin position="2"/>
        <end position="77"/>
    </location>
</feature>
<feature type="compositionally biased region" description="Gly residues" evidence="7">
    <location>
        <begin position="110"/>
        <end position="121"/>
    </location>
</feature>
<evidence type="ECO:0000256" key="4">
    <source>
        <dbReference type="ARBA" id="ARBA00022759"/>
    </source>
</evidence>
<sequence length="153" mass="16856">MYLFTDASRVGIGACLASGPNRSQAVPTRFFSAKFNGAQLNYHVTDKEFLAVVSACRAFEQHLIGYPFVIVTDHQVTGNVGGDDDDYTRETRERARERAKARRSERGVDRGGGSRPRGNRGGYAAARLAASPVYRTMVANELGQKREGKRSKK</sequence>
<dbReference type="GO" id="GO:0016787">
    <property type="term" value="F:hydrolase activity"/>
    <property type="evidence" value="ECO:0007669"/>
    <property type="project" value="UniProtKB-KW"/>
</dbReference>
<accession>A0A2X0L1J3</accession>
<keyword evidence="2" id="KW-0548">Nucleotidyltransferase</keyword>
<protein>
    <submittedName>
        <fullName evidence="9">BZ3500_MvSof-1268-A1-R1_Chr3-2g06213 protein</fullName>
    </submittedName>
</protein>
<gene>
    <name evidence="9" type="ORF">BZ3500_MVSOF-1268-A1-R1_CHR3-2G06213</name>
</gene>
<dbReference type="InterPro" id="IPR043502">
    <property type="entry name" value="DNA/RNA_pol_sf"/>
</dbReference>
<reference evidence="10" key="1">
    <citation type="submission" date="2016-10" db="EMBL/GenBank/DDBJ databases">
        <authorList>
            <person name="Jeantristanb JTB J.-T."/>
            <person name="Ricardo R."/>
        </authorList>
    </citation>
    <scope>NUCLEOTIDE SEQUENCE [LARGE SCALE GENOMIC DNA]</scope>
</reference>
<evidence type="ECO:0000313" key="9">
    <source>
        <dbReference type="EMBL" id="SCZ98196.1"/>
    </source>
</evidence>
<dbReference type="AlphaFoldDB" id="A0A2X0L1J3"/>
<evidence type="ECO:0000256" key="5">
    <source>
        <dbReference type="ARBA" id="ARBA00022801"/>
    </source>
</evidence>
<dbReference type="EMBL" id="FMWP01000095">
    <property type="protein sequence ID" value="SCZ98196.1"/>
    <property type="molecule type" value="Genomic_DNA"/>
</dbReference>
<evidence type="ECO:0000256" key="3">
    <source>
        <dbReference type="ARBA" id="ARBA00022722"/>
    </source>
</evidence>
<dbReference type="InterPro" id="IPR041373">
    <property type="entry name" value="RT_RNaseH"/>
</dbReference>
<dbReference type="Proteomes" id="UP000249723">
    <property type="component" value="Unassembled WGS sequence"/>
</dbReference>
<dbReference type="Pfam" id="PF17917">
    <property type="entry name" value="RT_RNaseH"/>
    <property type="match status" value="1"/>
</dbReference>
<keyword evidence="4" id="KW-0255">Endonuclease</keyword>
<dbReference type="PANTHER" id="PTHR37984">
    <property type="entry name" value="PROTEIN CBG26694"/>
    <property type="match status" value="1"/>
</dbReference>
<dbReference type="STRING" id="289078.A0A2X0L1J3"/>
<dbReference type="PANTHER" id="PTHR37984:SF5">
    <property type="entry name" value="PROTEIN NYNRIN-LIKE"/>
    <property type="match status" value="1"/>
</dbReference>
<keyword evidence="6" id="KW-0695">RNA-directed DNA polymerase</keyword>
<organism evidence="9 10">
    <name type="scientific">Microbotryum saponariae</name>
    <dbReference type="NCBI Taxonomy" id="289078"/>
    <lineage>
        <taxon>Eukaryota</taxon>
        <taxon>Fungi</taxon>
        <taxon>Dikarya</taxon>
        <taxon>Basidiomycota</taxon>
        <taxon>Pucciniomycotina</taxon>
        <taxon>Microbotryomycetes</taxon>
        <taxon>Microbotryales</taxon>
        <taxon>Microbotryaceae</taxon>
        <taxon>Microbotryum</taxon>
    </lineage>
</organism>
<keyword evidence="1" id="KW-0808">Transferase</keyword>